<dbReference type="Proteomes" id="UP000440224">
    <property type="component" value="Unassembled WGS sequence"/>
</dbReference>
<evidence type="ECO:0000313" key="2">
    <source>
        <dbReference type="Proteomes" id="UP000440224"/>
    </source>
</evidence>
<reference evidence="1 2" key="1">
    <citation type="submission" date="2019-10" db="EMBL/GenBank/DDBJ databases">
        <title>A soil myxobacterium in the family Polyangiaceae.</title>
        <authorList>
            <person name="Li Y."/>
            <person name="Wang J."/>
        </authorList>
    </citation>
    <scope>NUCLEOTIDE SEQUENCE [LARGE SCALE GENOMIC DNA]</scope>
    <source>
        <strain evidence="1 2">DSM 14734</strain>
    </source>
</reference>
<proteinExistence type="predicted"/>
<gene>
    <name evidence="1" type="ORF">GF068_24185</name>
</gene>
<organism evidence="1 2">
    <name type="scientific">Polyangium spumosum</name>
    <dbReference type="NCBI Taxonomy" id="889282"/>
    <lineage>
        <taxon>Bacteria</taxon>
        <taxon>Pseudomonadati</taxon>
        <taxon>Myxococcota</taxon>
        <taxon>Polyangia</taxon>
        <taxon>Polyangiales</taxon>
        <taxon>Polyangiaceae</taxon>
        <taxon>Polyangium</taxon>
    </lineage>
</organism>
<name>A0A6N7PY87_9BACT</name>
<dbReference type="AlphaFoldDB" id="A0A6N7PY87"/>
<protein>
    <submittedName>
        <fullName evidence="1">Uncharacterized protein</fullName>
    </submittedName>
</protein>
<dbReference type="RefSeq" id="WP_153821778.1">
    <property type="nucleotide sequence ID" value="NZ_WJIE01000006.1"/>
</dbReference>
<comment type="caution">
    <text evidence="1">The sequence shown here is derived from an EMBL/GenBank/DDBJ whole genome shotgun (WGS) entry which is preliminary data.</text>
</comment>
<keyword evidence="2" id="KW-1185">Reference proteome</keyword>
<accession>A0A6N7PY87</accession>
<sequence>MTFVSLYFVHDRFGFAGADHGCPDHSDHPSEPSLPRLLTCRPAARQAGRVCPAPASPRPIRKIWKIMTDPNHGDMTVHWHIAECASGRAIIHDQNGLVVAEVVAADAELVAAAPTLLGYLAGLLDDPLATIFDDLSNQEGIVAKLLKRGGTGAVEG</sequence>
<dbReference type="EMBL" id="WJIE01000006">
    <property type="protein sequence ID" value="MRG94994.1"/>
    <property type="molecule type" value="Genomic_DNA"/>
</dbReference>
<evidence type="ECO:0000313" key="1">
    <source>
        <dbReference type="EMBL" id="MRG94994.1"/>
    </source>
</evidence>